<dbReference type="AlphaFoldDB" id="A0A944MBL7"/>
<dbReference type="SUPFAM" id="SSF141868">
    <property type="entry name" value="EAL domain-like"/>
    <property type="match status" value="1"/>
</dbReference>
<evidence type="ECO:0000259" key="16">
    <source>
        <dbReference type="PROSITE" id="PS50885"/>
    </source>
</evidence>
<keyword evidence="9" id="KW-0067">ATP-binding</keyword>
<evidence type="ECO:0000256" key="7">
    <source>
        <dbReference type="ARBA" id="ARBA00022741"/>
    </source>
</evidence>
<dbReference type="SMART" id="SM00052">
    <property type="entry name" value="EAL"/>
    <property type="match status" value="1"/>
</dbReference>
<dbReference type="PROSITE" id="PS50887">
    <property type="entry name" value="GGDEF"/>
    <property type="match status" value="1"/>
</dbReference>
<dbReference type="Gene3D" id="3.30.70.270">
    <property type="match status" value="1"/>
</dbReference>
<dbReference type="SUPFAM" id="SSF103190">
    <property type="entry name" value="Sensory domain-like"/>
    <property type="match status" value="1"/>
</dbReference>
<dbReference type="NCBIfam" id="TIGR00254">
    <property type="entry name" value="GGDEF"/>
    <property type="match status" value="1"/>
</dbReference>
<evidence type="ECO:0000256" key="6">
    <source>
        <dbReference type="ARBA" id="ARBA00022692"/>
    </source>
</evidence>
<dbReference type="PANTHER" id="PTHR44757:SF2">
    <property type="entry name" value="BIOFILM ARCHITECTURE MAINTENANCE PROTEIN MBAA"/>
    <property type="match status" value="1"/>
</dbReference>
<dbReference type="GO" id="GO:0005524">
    <property type="term" value="F:ATP binding"/>
    <property type="evidence" value="ECO:0007669"/>
    <property type="project" value="UniProtKB-KW"/>
</dbReference>
<dbReference type="FunFam" id="3.30.70.270:FF:000001">
    <property type="entry name" value="Diguanylate cyclase domain protein"/>
    <property type="match status" value="1"/>
</dbReference>
<dbReference type="GO" id="GO:0016301">
    <property type="term" value="F:kinase activity"/>
    <property type="evidence" value="ECO:0007669"/>
    <property type="project" value="UniProtKB-KW"/>
</dbReference>
<evidence type="ECO:0000256" key="10">
    <source>
        <dbReference type="ARBA" id="ARBA00022989"/>
    </source>
</evidence>
<keyword evidence="8" id="KW-0418">Kinase</keyword>
<dbReference type="Gene3D" id="3.30.450.20">
    <property type="entry name" value="PAS domain"/>
    <property type="match status" value="2"/>
</dbReference>
<protein>
    <submittedName>
        <fullName evidence="18">EAL domain-containing protein</fullName>
    </submittedName>
</protein>
<evidence type="ECO:0000313" key="19">
    <source>
        <dbReference type="Proteomes" id="UP000770889"/>
    </source>
</evidence>
<feature type="domain" description="PAS" evidence="14">
    <location>
        <begin position="288"/>
        <end position="371"/>
    </location>
</feature>
<accession>A0A944MBL7</accession>
<evidence type="ECO:0000256" key="12">
    <source>
        <dbReference type="ARBA" id="ARBA00023136"/>
    </source>
</evidence>
<dbReference type="Gene3D" id="3.20.20.450">
    <property type="entry name" value="EAL domain"/>
    <property type="match status" value="1"/>
</dbReference>
<evidence type="ECO:0000256" key="3">
    <source>
        <dbReference type="ARBA" id="ARBA00022475"/>
    </source>
</evidence>
<dbReference type="Proteomes" id="UP000770889">
    <property type="component" value="Unassembled WGS sequence"/>
</dbReference>
<sequence length="982" mass="111037">MVTIGTLAFSLFISSAVNVMNFRSNYTDALLTGSFGIGHSIESIFNELLGLGLPLESLSGMDRKFKEVVDKNPHIKYAGVTDMKGRVLFHSDRAQIGKGYSDTVTLNTLSSSKPMWQTYHRDDGMSFYDVAIPVIHGGQALGVIRLGFSTENIDEKVVQAIRQILVNFLLTFAAIALILNFFLRKKLVEPVKQLSEYATSIAEGRFEAPVKIGSRDEIGTLSRALREMGSTIKQQIDAMRRSGLEQEEKIEARTRQLGDANRTLQASNHDLKLALEREKKLSEALRFSEERFRMLFEANKAVMLTIDPETGLILTANRAAVEYYGYTMNQLLRMHISDINTLSSEEVANEMEKAKNEERNHFIFRHALASGEVRDVEVHSGPFIWNGKQVLYSIVHDITDRKKAEAELEHIAHYDSLTGLPNRRLKTDRLRQAIAYSKRNGTSVGVCYLDLDGFKPINDRFGHDYGDKILVEVARRLQTVLREEDTVSRIGGDEFVLILTNLTNLDECILILDRVLDVIAEPIQLDDTALVVSASIGITHYPEDDVDADILLRHADQAMYWAKEAGKNCYHLFDPQHDKQIKANRENFELLKNALISQELTLYFQPKVDMYSCDVIGVEALIRWMHPVSGLTLPGEFLSIATNTDLEIELGQWVIDHALQQVSQWQHLGLQIPVSVNISAHHLQHSGFISHLRKVFSSNTDVTPDMLELEILETASIEDTNVIYHTLTDCREMGIKISLDDFGTGYSSLAYFHRLPVDILKIDQNFVQDMLDDPQDLTIVDSVVRLAHAFKHPVIAEGVESIEHASALLQLGCRLGQGFGIAKPMPADEIPQWLRQWQANKLWRGLKDRVTQSHHIDVEVAVTSHQKWVKNLIEYITQGKDFNHVYLDSKHCNFNYWFHGIGFIQYGNLPQYSEINRLHEQIHALGYKLISINNMGSRTKAQQGTTELEALSGRFVELMEGLNTTEPKIADQVISFPKNSAK</sequence>
<dbReference type="PANTHER" id="PTHR44757">
    <property type="entry name" value="DIGUANYLATE CYCLASE DGCP"/>
    <property type="match status" value="1"/>
</dbReference>
<evidence type="ECO:0000256" key="8">
    <source>
        <dbReference type="ARBA" id="ARBA00022777"/>
    </source>
</evidence>
<dbReference type="GO" id="GO:0000160">
    <property type="term" value="P:phosphorelay signal transduction system"/>
    <property type="evidence" value="ECO:0007669"/>
    <property type="project" value="UniProtKB-KW"/>
</dbReference>
<evidence type="ECO:0000256" key="13">
    <source>
        <dbReference type="SAM" id="Phobius"/>
    </source>
</evidence>
<dbReference type="InterPro" id="IPR001633">
    <property type="entry name" value="EAL_dom"/>
</dbReference>
<dbReference type="NCBIfam" id="TIGR00229">
    <property type="entry name" value="sensory_box"/>
    <property type="match status" value="1"/>
</dbReference>
<dbReference type="InterPro" id="IPR000160">
    <property type="entry name" value="GGDEF_dom"/>
</dbReference>
<dbReference type="InterPro" id="IPR052155">
    <property type="entry name" value="Biofilm_reg_signaling"/>
</dbReference>
<dbReference type="SMART" id="SM00304">
    <property type="entry name" value="HAMP"/>
    <property type="match status" value="1"/>
</dbReference>
<evidence type="ECO:0000256" key="2">
    <source>
        <dbReference type="ARBA" id="ARBA00004651"/>
    </source>
</evidence>
<evidence type="ECO:0000259" key="14">
    <source>
        <dbReference type="PROSITE" id="PS50112"/>
    </source>
</evidence>
<dbReference type="PROSITE" id="PS50885">
    <property type="entry name" value="HAMP"/>
    <property type="match status" value="1"/>
</dbReference>
<dbReference type="Pfam" id="PF13426">
    <property type="entry name" value="PAS_9"/>
    <property type="match status" value="1"/>
</dbReference>
<evidence type="ECO:0000256" key="5">
    <source>
        <dbReference type="ARBA" id="ARBA00022679"/>
    </source>
</evidence>
<comment type="caution">
    <text evidence="18">The sequence shown here is derived from an EMBL/GenBank/DDBJ whole genome shotgun (WGS) entry which is preliminary data.</text>
</comment>
<comment type="subcellular location">
    <subcellularLocation>
        <location evidence="2">Cell membrane</location>
        <topology evidence="2">Multi-pass membrane protein</topology>
    </subcellularLocation>
</comment>
<keyword evidence="10 13" id="KW-1133">Transmembrane helix</keyword>
<evidence type="ECO:0000256" key="1">
    <source>
        <dbReference type="ARBA" id="ARBA00001946"/>
    </source>
</evidence>
<dbReference type="InterPro" id="IPR029151">
    <property type="entry name" value="Sensor-like_sf"/>
</dbReference>
<dbReference type="Gene3D" id="6.10.340.10">
    <property type="match status" value="1"/>
</dbReference>
<dbReference type="SMART" id="SM00091">
    <property type="entry name" value="PAS"/>
    <property type="match status" value="1"/>
</dbReference>
<keyword evidence="7" id="KW-0547">Nucleotide-binding</keyword>
<dbReference type="InterPro" id="IPR003660">
    <property type="entry name" value="HAMP_dom"/>
</dbReference>
<evidence type="ECO:0000259" key="17">
    <source>
        <dbReference type="PROSITE" id="PS50887"/>
    </source>
</evidence>
<keyword evidence="3" id="KW-1003">Cell membrane</keyword>
<evidence type="ECO:0000256" key="9">
    <source>
        <dbReference type="ARBA" id="ARBA00022840"/>
    </source>
</evidence>
<feature type="domain" description="GGDEF" evidence="17">
    <location>
        <begin position="442"/>
        <end position="575"/>
    </location>
</feature>
<dbReference type="SUPFAM" id="SSF158472">
    <property type="entry name" value="HAMP domain-like"/>
    <property type="match status" value="1"/>
</dbReference>
<name>A0A944MBL7_9GAMM</name>
<dbReference type="Pfam" id="PF17203">
    <property type="entry name" value="sCache_3_2"/>
    <property type="match status" value="1"/>
</dbReference>
<dbReference type="SUPFAM" id="SSF55785">
    <property type="entry name" value="PYP-like sensor domain (PAS domain)"/>
    <property type="match status" value="1"/>
</dbReference>
<dbReference type="CDD" id="cd01948">
    <property type="entry name" value="EAL"/>
    <property type="match status" value="1"/>
</dbReference>
<dbReference type="InterPro" id="IPR025991">
    <property type="entry name" value="Chemoreceptor_zinc-bind_dom"/>
</dbReference>
<keyword evidence="12 13" id="KW-0472">Membrane</keyword>
<feature type="domain" description="HAMP" evidence="16">
    <location>
        <begin position="185"/>
        <end position="237"/>
    </location>
</feature>
<dbReference type="CDD" id="cd18773">
    <property type="entry name" value="PDC1_HK_sensor"/>
    <property type="match status" value="1"/>
</dbReference>
<dbReference type="PROSITE" id="PS50112">
    <property type="entry name" value="PAS"/>
    <property type="match status" value="1"/>
</dbReference>
<dbReference type="InterPro" id="IPR043128">
    <property type="entry name" value="Rev_trsase/Diguanyl_cyclase"/>
</dbReference>
<feature type="domain" description="EAL" evidence="15">
    <location>
        <begin position="584"/>
        <end position="838"/>
    </location>
</feature>
<dbReference type="InterPro" id="IPR033463">
    <property type="entry name" value="sCache_3"/>
</dbReference>
<dbReference type="Pfam" id="PF00672">
    <property type="entry name" value="HAMP"/>
    <property type="match status" value="1"/>
</dbReference>
<dbReference type="InterPro" id="IPR035965">
    <property type="entry name" value="PAS-like_dom_sf"/>
</dbReference>
<dbReference type="EMBL" id="JAHHGM010000003">
    <property type="protein sequence ID" value="MBT2988065.1"/>
    <property type="molecule type" value="Genomic_DNA"/>
</dbReference>
<dbReference type="Gene3D" id="1.20.120.30">
    <property type="entry name" value="Aspartate receptor, ligand-binding domain"/>
    <property type="match status" value="1"/>
</dbReference>
<keyword evidence="6 13" id="KW-0812">Transmembrane</keyword>
<dbReference type="InterPro" id="IPR029787">
    <property type="entry name" value="Nucleotide_cyclase"/>
</dbReference>
<gene>
    <name evidence="18" type="ORF">KME65_03795</name>
</gene>
<dbReference type="SUPFAM" id="SSF55073">
    <property type="entry name" value="Nucleotide cyclase"/>
    <property type="match status" value="1"/>
</dbReference>
<keyword evidence="4" id="KW-0597">Phosphoprotein</keyword>
<keyword evidence="11" id="KW-0902">Two-component regulatory system</keyword>
<proteinExistence type="predicted"/>
<dbReference type="CDD" id="cd00130">
    <property type="entry name" value="PAS"/>
    <property type="match status" value="1"/>
</dbReference>
<feature type="transmembrane region" description="Helical" evidence="13">
    <location>
        <begin position="164"/>
        <end position="183"/>
    </location>
</feature>
<evidence type="ECO:0000313" key="18">
    <source>
        <dbReference type="EMBL" id="MBT2988065.1"/>
    </source>
</evidence>
<keyword evidence="5" id="KW-0808">Transferase</keyword>
<dbReference type="Pfam" id="PF13682">
    <property type="entry name" value="CZB"/>
    <property type="match status" value="1"/>
</dbReference>
<dbReference type="InterPro" id="IPR035919">
    <property type="entry name" value="EAL_sf"/>
</dbReference>
<evidence type="ECO:0000256" key="11">
    <source>
        <dbReference type="ARBA" id="ARBA00023012"/>
    </source>
</evidence>
<dbReference type="CDD" id="cd06225">
    <property type="entry name" value="HAMP"/>
    <property type="match status" value="1"/>
</dbReference>
<dbReference type="InterPro" id="IPR000014">
    <property type="entry name" value="PAS"/>
</dbReference>
<dbReference type="Pfam" id="PF00990">
    <property type="entry name" value="GGDEF"/>
    <property type="match status" value="1"/>
</dbReference>
<dbReference type="CDD" id="cd01949">
    <property type="entry name" value="GGDEF"/>
    <property type="match status" value="1"/>
</dbReference>
<dbReference type="SMART" id="SM00267">
    <property type="entry name" value="GGDEF"/>
    <property type="match status" value="1"/>
</dbReference>
<evidence type="ECO:0000256" key="4">
    <source>
        <dbReference type="ARBA" id="ARBA00022553"/>
    </source>
</evidence>
<reference evidence="18 19" key="1">
    <citation type="submission" date="2021-05" db="EMBL/GenBank/DDBJ databases">
        <title>Genetic and Functional Diversity in Clade A Lucinid endosymbionts from the Bahamas.</title>
        <authorList>
            <person name="Giani N.M."/>
            <person name="Engel A.S."/>
            <person name="Campbell B.J."/>
        </authorList>
    </citation>
    <scope>NUCLEOTIDE SEQUENCE [LARGE SCALE GENOMIC DNA]</scope>
    <source>
        <strain evidence="18">LUC16012Gg_MoonRockCtena</strain>
    </source>
</reference>
<evidence type="ECO:0000259" key="15">
    <source>
        <dbReference type="PROSITE" id="PS50883"/>
    </source>
</evidence>
<dbReference type="PROSITE" id="PS50883">
    <property type="entry name" value="EAL"/>
    <property type="match status" value="1"/>
</dbReference>
<dbReference type="Pfam" id="PF00563">
    <property type="entry name" value="EAL"/>
    <property type="match status" value="1"/>
</dbReference>
<comment type="cofactor">
    <cofactor evidence="1">
        <name>Mg(2+)</name>
        <dbReference type="ChEBI" id="CHEBI:18420"/>
    </cofactor>
</comment>
<dbReference type="GO" id="GO:0005886">
    <property type="term" value="C:plasma membrane"/>
    <property type="evidence" value="ECO:0007669"/>
    <property type="project" value="UniProtKB-SubCell"/>
</dbReference>
<organism evidence="18 19">
    <name type="scientific">Candidatus Thiodiazotropha taylori</name>
    <dbReference type="NCBI Taxonomy" id="2792791"/>
    <lineage>
        <taxon>Bacteria</taxon>
        <taxon>Pseudomonadati</taxon>
        <taxon>Pseudomonadota</taxon>
        <taxon>Gammaproteobacteria</taxon>
        <taxon>Chromatiales</taxon>
        <taxon>Sedimenticolaceae</taxon>
        <taxon>Candidatus Thiodiazotropha</taxon>
    </lineage>
</organism>